<dbReference type="PROSITE" id="PS51032">
    <property type="entry name" value="AP2_ERF"/>
    <property type="match status" value="1"/>
</dbReference>
<dbReference type="InterPro" id="IPR036955">
    <property type="entry name" value="AP2/ERF_dom_sf"/>
</dbReference>
<dbReference type="InterPro" id="IPR001471">
    <property type="entry name" value="AP2/ERF_dom"/>
</dbReference>
<keyword evidence="6" id="KW-1185">Reference proteome</keyword>
<keyword evidence="1" id="KW-0805">Transcription regulation</keyword>
<evidence type="ECO:0000256" key="3">
    <source>
        <dbReference type="ARBA" id="ARBA00023163"/>
    </source>
</evidence>
<dbReference type="InterPro" id="IPR016177">
    <property type="entry name" value="DNA-bd_dom_sf"/>
</dbReference>
<evidence type="ECO:0000313" key="5">
    <source>
        <dbReference type="EMBL" id="GHC37042.1"/>
    </source>
</evidence>
<keyword evidence="3" id="KW-0804">Transcription</keyword>
<organism evidence="5 6">
    <name type="scientific">Gemmobacter nanjingensis</name>
    <dbReference type="NCBI Taxonomy" id="488454"/>
    <lineage>
        <taxon>Bacteria</taxon>
        <taxon>Pseudomonadati</taxon>
        <taxon>Pseudomonadota</taxon>
        <taxon>Alphaproteobacteria</taxon>
        <taxon>Rhodobacterales</taxon>
        <taxon>Paracoccaceae</taxon>
        <taxon>Gemmobacter</taxon>
    </lineage>
</organism>
<evidence type="ECO:0000313" key="6">
    <source>
        <dbReference type="Proteomes" id="UP000658305"/>
    </source>
</evidence>
<dbReference type="Gene3D" id="3.30.730.10">
    <property type="entry name" value="AP2/ERF domain"/>
    <property type="match status" value="1"/>
</dbReference>
<protein>
    <recommendedName>
        <fullName evidence="4">AP2/ERF domain-containing protein</fullName>
    </recommendedName>
</protein>
<accession>A0ABQ3FRW6</accession>
<dbReference type="SUPFAM" id="SSF54171">
    <property type="entry name" value="DNA-binding domain"/>
    <property type="match status" value="1"/>
</dbReference>
<dbReference type="EMBL" id="BMYI01000021">
    <property type="protein sequence ID" value="GHC37042.1"/>
    <property type="molecule type" value="Genomic_DNA"/>
</dbReference>
<dbReference type="RefSeq" id="WP_189382224.1">
    <property type="nucleotide sequence ID" value="NZ_BMYI01000021.1"/>
</dbReference>
<evidence type="ECO:0000256" key="2">
    <source>
        <dbReference type="ARBA" id="ARBA00023125"/>
    </source>
</evidence>
<proteinExistence type="predicted"/>
<feature type="domain" description="AP2/ERF" evidence="4">
    <location>
        <begin position="130"/>
        <end position="189"/>
    </location>
</feature>
<name>A0ABQ3FRW6_9RHOB</name>
<sequence length="227" mass="25688">MQSPIQKTKAEIQALIQSLAPASIGLVATSRDLVAIVDKRFDWQVRAHRWYAVISRGDHIHAVADIDGRRISLQRYVMKLQYPDRSYDDLKQISFENKITFDCRVSNLEHRVGRQAVMRNRRSKRNTSSQYKGVIKALGSDGSPRWRTQIMAEHGSMGIGVYEDEAWAATVYDAAAYLLFEGAALYNFPGRSPDQEALLIAATKIARYRAKAKRSKGALAEQQIEME</sequence>
<reference evidence="6" key="1">
    <citation type="journal article" date="2019" name="Int. J. Syst. Evol. Microbiol.">
        <title>The Global Catalogue of Microorganisms (GCM) 10K type strain sequencing project: providing services to taxonomists for standard genome sequencing and annotation.</title>
        <authorList>
            <consortium name="The Broad Institute Genomics Platform"/>
            <consortium name="The Broad Institute Genome Sequencing Center for Infectious Disease"/>
            <person name="Wu L."/>
            <person name="Ma J."/>
        </authorList>
    </citation>
    <scope>NUCLEOTIDE SEQUENCE [LARGE SCALE GENOMIC DNA]</scope>
    <source>
        <strain evidence="6">KCTC 23298</strain>
    </source>
</reference>
<evidence type="ECO:0000256" key="1">
    <source>
        <dbReference type="ARBA" id="ARBA00023015"/>
    </source>
</evidence>
<comment type="caution">
    <text evidence="5">The sequence shown here is derived from an EMBL/GenBank/DDBJ whole genome shotgun (WGS) entry which is preliminary data.</text>
</comment>
<keyword evidence="2" id="KW-0238">DNA-binding</keyword>
<evidence type="ECO:0000259" key="4">
    <source>
        <dbReference type="PROSITE" id="PS51032"/>
    </source>
</evidence>
<dbReference type="Proteomes" id="UP000658305">
    <property type="component" value="Unassembled WGS sequence"/>
</dbReference>
<gene>
    <name evidence="5" type="ORF">GCM10007291_43200</name>
</gene>